<accession>A0A1V2BR28</accession>
<evidence type="ECO:0000313" key="3">
    <source>
        <dbReference type="EMBL" id="VFS80115.1"/>
    </source>
</evidence>
<dbReference type="Proteomes" id="UP000594500">
    <property type="component" value="Chromosome"/>
</dbReference>
<organism evidence="1 8">
    <name type="scientific">Raoultella terrigena</name>
    <name type="common">Klebsiella terrigena</name>
    <dbReference type="NCBI Taxonomy" id="577"/>
    <lineage>
        <taxon>Bacteria</taxon>
        <taxon>Pseudomonadati</taxon>
        <taxon>Pseudomonadota</taxon>
        <taxon>Gammaproteobacteria</taxon>
        <taxon>Enterobacterales</taxon>
        <taxon>Enterobacteriaceae</taxon>
        <taxon>Klebsiella/Raoultella group</taxon>
        <taxon>Raoultella</taxon>
    </lineage>
</organism>
<protein>
    <submittedName>
        <fullName evidence="1">YfcL family protein</fullName>
    </submittedName>
    <submittedName>
        <fullName evidence="2">YfcL protein</fullName>
    </submittedName>
</protein>
<dbReference type="Proteomes" id="UP000339249">
    <property type="component" value="Unassembled WGS sequence"/>
</dbReference>
<dbReference type="AlphaFoldDB" id="A0A1V2BR28"/>
<proteinExistence type="predicted"/>
<dbReference type="Pfam" id="PF08891">
    <property type="entry name" value="YfcL"/>
    <property type="match status" value="1"/>
</dbReference>
<sequence length="91" mass="10046">MLAEFESRILALIDEMVDHASDDELFAGGYLRGHLTLAVAELEGGDDHSPQAISDRVTHSLEKAIGAGELSPPDQILVQDMWNKLYQQAKR</sequence>
<evidence type="ECO:0000313" key="8">
    <source>
        <dbReference type="Proteomes" id="UP000594500"/>
    </source>
</evidence>
<dbReference type="EMBL" id="CABDVU010000001">
    <property type="protein sequence ID" value="VTN10637.1"/>
    <property type="molecule type" value="Genomic_DNA"/>
</dbReference>
<dbReference type="Proteomes" id="UP000267630">
    <property type="component" value="Chromosome 3"/>
</dbReference>
<dbReference type="Proteomes" id="UP000332594">
    <property type="component" value="Unassembled WGS sequence"/>
</dbReference>
<name>A0A1V2BR28_RAOTE</name>
<dbReference type="InterPro" id="IPR014987">
    <property type="entry name" value="UPF_YfcL"/>
</dbReference>
<dbReference type="EMBL" id="CAADJG010000002">
    <property type="protein sequence ID" value="VFS80115.1"/>
    <property type="molecule type" value="Genomic_DNA"/>
</dbReference>
<evidence type="ECO:0000313" key="5">
    <source>
        <dbReference type="Proteomes" id="UP000267630"/>
    </source>
</evidence>
<dbReference type="EMBL" id="LR134253">
    <property type="protein sequence ID" value="VED48185.1"/>
    <property type="molecule type" value="Genomic_DNA"/>
</dbReference>
<gene>
    <name evidence="1" type="ORF">IMO34_06865</name>
    <name evidence="3" type="ORF">NCTC13038_04159</name>
    <name evidence="4" type="ORF">NCTC9185_02560</name>
    <name evidence="2" type="ORF">NCTC9997_01897</name>
</gene>
<evidence type="ECO:0000313" key="6">
    <source>
        <dbReference type="Proteomes" id="UP000332594"/>
    </source>
</evidence>
<evidence type="ECO:0000313" key="1">
    <source>
        <dbReference type="EMBL" id="QPF10112.1"/>
    </source>
</evidence>
<keyword evidence="5" id="KW-1185">Reference proteome</keyword>
<dbReference type="RefSeq" id="WP_041146606.1">
    <property type="nucleotide sequence ID" value="NZ_BJNO01000003.1"/>
</dbReference>
<evidence type="ECO:0000313" key="7">
    <source>
        <dbReference type="Proteomes" id="UP000339249"/>
    </source>
</evidence>
<evidence type="ECO:0000313" key="2">
    <source>
        <dbReference type="EMBL" id="VED48185.1"/>
    </source>
</evidence>
<evidence type="ECO:0000313" key="4">
    <source>
        <dbReference type="EMBL" id="VTN10637.1"/>
    </source>
</evidence>
<dbReference type="GeneID" id="57503687"/>
<dbReference type="OrthoDB" id="5600394at2"/>
<dbReference type="EMBL" id="CP062916">
    <property type="protein sequence ID" value="QPF10112.1"/>
    <property type="molecule type" value="Genomic_DNA"/>
</dbReference>
<reference evidence="3 6" key="1">
    <citation type="submission" date="2019-03" db="EMBL/GenBank/DDBJ databases">
        <authorList>
            <consortium name="Pathogen Informatics"/>
        </authorList>
    </citation>
    <scope>NUCLEOTIDE SEQUENCE [LARGE SCALE GENOMIC DNA]</scope>
    <source>
        <strain evidence="3 6">NCTC13038</strain>
        <strain evidence="4 7">NCTC9185</strain>
        <strain evidence="2 5">NCTC9997</strain>
    </source>
</reference>
<reference evidence="1 8" key="2">
    <citation type="submission" date="2020-10" db="EMBL/GenBank/DDBJ databases">
        <title>Resistance determinants and their genetic context in bacteria from a longitudinal study of pigs reared under conventional and antibiotic-free husbandry practices.</title>
        <authorList>
            <person name="Poulin-Laprade D."/>
            <person name="Brouard J.-S."/>
            <person name="Gagnon N."/>
            <person name="Turcotte A."/>
            <person name="Langlois A."/>
            <person name="Matte J.J."/>
            <person name="Carrillo C.D."/>
            <person name="Zaheer R."/>
            <person name="McAllister T."/>
            <person name="Topp E."/>
            <person name="Talbot G."/>
        </authorList>
    </citation>
    <scope>NUCLEOTIDE SEQUENCE [LARGE SCALE GENOMIC DNA]</scope>
    <source>
        <strain evidence="1 8">Res13-Abat-PEB01-P1-04-A</strain>
    </source>
</reference>